<keyword evidence="2" id="KW-0489">Methyltransferase</keyword>
<evidence type="ECO:0000313" key="10">
    <source>
        <dbReference type="EMBL" id="MBA2869361.1"/>
    </source>
</evidence>
<dbReference type="RefSeq" id="WP_011170020.1">
    <property type="nucleotide sequence ID" value="NZ_BAAABJ010000001.1"/>
</dbReference>
<reference evidence="17" key="1">
    <citation type="journal article" date="2018" name="Genome Announc.">
        <title>Complete Genome Sequence of the Methanococcus maripaludis Type Strain JJ (DSM 2067), a Model for Selenoprotein Synthesis in Archaea.</title>
        <authorList>
            <person name="Poehlein A."/>
            <person name="Heym D."/>
            <person name="Quitzke V."/>
            <person name="Fersch J."/>
            <person name="Daniel R."/>
            <person name="Rother M."/>
        </authorList>
    </citation>
    <scope>NUCLEOTIDE SEQUENCE [LARGE SCALE GENOMIC DNA]</scope>
    <source>
        <strain evidence="17">DSM 2067</strain>
    </source>
</reference>
<dbReference type="EMBL" id="JACDUJ010000001">
    <property type="protein sequence ID" value="MBA2845866.1"/>
    <property type="molecule type" value="Genomic_DNA"/>
</dbReference>
<dbReference type="Pfam" id="PF01938">
    <property type="entry name" value="TRAM"/>
    <property type="match status" value="1"/>
</dbReference>
<gene>
    <name evidence="2" type="primary">rlmCD</name>
    <name evidence="14" type="ORF">H0S71_08950</name>
    <name evidence="15" type="ORF">HNP85_001511</name>
    <name evidence="5" type="ORF">HNP86_002085</name>
    <name evidence="3" type="ORF">HNP87_001008</name>
    <name evidence="4" type="ORF">HNP88_000050</name>
    <name evidence="6" type="ORF">HNP89_001364</name>
    <name evidence="8" type="ORF">HNP91_000991</name>
    <name evidence="12" type="ORF">HNP92_001357</name>
    <name evidence="7" type="ORF">HNP93_001827</name>
    <name evidence="9" type="ORF">HNP94_001800</name>
    <name evidence="10" type="ORF">HNP95_001540</name>
    <name evidence="13" type="ORF">HNP96_001737</name>
    <name evidence="11" type="ORF">HNP97_001825</name>
    <name evidence="16" type="ORF">J2745_000623</name>
    <name evidence="2" type="ORF">MMJJ_10180</name>
</gene>
<dbReference type="EMBL" id="JAFBBC010000002">
    <property type="protein sequence ID" value="MBM7409816.1"/>
    <property type="molecule type" value="Genomic_DNA"/>
</dbReference>
<dbReference type="SUPFAM" id="SSF50249">
    <property type="entry name" value="Nucleic acid-binding proteins"/>
    <property type="match status" value="1"/>
</dbReference>
<evidence type="ECO:0000313" key="13">
    <source>
        <dbReference type="EMBL" id="MBB6497689.1"/>
    </source>
</evidence>
<dbReference type="Gene3D" id="2.40.50.140">
    <property type="entry name" value="Nucleic acid-binding proteins"/>
    <property type="match status" value="1"/>
</dbReference>
<evidence type="ECO:0000313" key="22">
    <source>
        <dbReference type="Proteomes" id="UP000564425"/>
    </source>
</evidence>
<dbReference type="EMBL" id="JACDUH010000004">
    <property type="protein sequence ID" value="MBA2851922.1"/>
    <property type="molecule type" value="Genomic_DNA"/>
</dbReference>
<evidence type="ECO:0000259" key="1">
    <source>
        <dbReference type="PROSITE" id="PS50926"/>
    </source>
</evidence>
<evidence type="ECO:0000313" key="21">
    <source>
        <dbReference type="Proteomes" id="UP000563838"/>
    </source>
</evidence>
<dbReference type="GO" id="GO:0008168">
    <property type="term" value="F:methyltransferase activity"/>
    <property type="evidence" value="ECO:0007669"/>
    <property type="project" value="UniProtKB-KW"/>
</dbReference>
<dbReference type="Proteomes" id="UP000590564">
    <property type="component" value="Unassembled WGS sequence"/>
</dbReference>
<dbReference type="EMBL" id="JACDUO010000003">
    <property type="protein sequence ID" value="MBA2864772.1"/>
    <property type="molecule type" value="Genomic_DNA"/>
</dbReference>
<evidence type="ECO:0000313" key="15">
    <source>
        <dbReference type="EMBL" id="MBM7409816.1"/>
    </source>
</evidence>
<dbReference type="Proteomes" id="UP000239462">
    <property type="component" value="Chromosome"/>
</dbReference>
<feature type="domain" description="TRAM" evidence="1">
    <location>
        <begin position="12"/>
        <end position="69"/>
    </location>
</feature>
<dbReference type="Proteomes" id="UP000563838">
    <property type="component" value="Unassembled WGS sequence"/>
</dbReference>
<dbReference type="GeneID" id="10981498"/>
<dbReference type="Proteomes" id="UP000568063">
    <property type="component" value="Unassembled WGS sequence"/>
</dbReference>
<dbReference type="Proteomes" id="UP000742560">
    <property type="component" value="Unassembled WGS sequence"/>
</dbReference>
<evidence type="ECO:0000313" key="5">
    <source>
        <dbReference type="EMBL" id="MBA2851922.1"/>
    </source>
</evidence>
<evidence type="ECO:0000313" key="14">
    <source>
        <dbReference type="EMBL" id="MBG0770005.1"/>
    </source>
</evidence>
<dbReference type="EMBL" id="JACHED010000004">
    <property type="protein sequence ID" value="MBB6497689.1"/>
    <property type="molecule type" value="Genomic_DNA"/>
</dbReference>
<reference evidence="16" key="5">
    <citation type="submission" date="2021-03" db="EMBL/GenBank/DDBJ databases">
        <title>Genomic Encyclopedia of Type Strains, Phase IV (KMG-IV): sequencing the most valuable type-strain genomes for metagenomic binning, comparative biology and taxonomic classification.</title>
        <authorList>
            <person name="Goeker M."/>
        </authorList>
    </citation>
    <scope>NUCLEOTIDE SEQUENCE</scope>
    <source>
        <strain evidence="16">DSM 2771</strain>
    </source>
</reference>
<dbReference type="PROSITE" id="PS50926">
    <property type="entry name" value="TRAM"/>
    <property type="match status" value="1"/>
</dbReference>
<evidence type="ECO:0000313" key="24">
    <source>
        <dbReference type="Proteomes" id="UP000568063"/>
    </source>
</evidence>
<dbReference type="Proteomes" id="UP000571751">
    <property type="component" value="Unassembled WGS sequence"/>
</dbReference>
<evidence type="ECO:0000313" key="9">
    <source>
        <dbReference type="EMBL" id="MBA2864772.1"/>
    </source>
</evidence>
<dbReference type="EMBL" id="CP026606">
    <property type="protein sequence ID" value="AVB76418.1"/>
    <property type="molecule type" value="Genomic_DNA"/>
</dbReference>
<dbReference type="AlphaFoldDB" id="A0A2L1CAL0"/>
<dbReference type="InterPro" id="IPR012340">
    <property type="entry name" value="NA-bd_OB-fold"/>
</dbReference>
<dbReference type="Proteomes" id="UP000564425">
    <property type="component" value="Unassembled WGS sequence"/>
</dbReference>
<reference evidence="14" key="4">
    <citation type="submission" date="2020-07" db="EMBL/GenBank/DDBJ databases">
        <title>Severe corrosion of carbon steel in oil field produced water can be linked to methanogenic archaea containing a special type of NiFe hydrogenase.</title>
        <authorList>
            <person name="Lahme S."/>
            <person name="Mand J."/>
            <person name="Longwell J."/>
            <person name="Smith R."/>
            <person name="Enning D."/>
        </authorList>
    </citation>
    <scope>NUCLEOTIDE SEQUENCE</scope>
    <source>
        <strain evidence="14">MIC098Bin5</strain>
    </source>
</reference>
<evidence type="ECO:0000313" key="28">
    <source>
        <dbReference type="Proteomes" id="UP000590564"/>
    </source>
</evidence>
<evidence type="ECO:0000313" key="20">
    <source>
        <dbReference type="Proteomes" id="UP000558015"/>
    </source>
</evidence>
<accession>A0A2L1CAL0</accession>
<dbReference type="EMBL" id="JACDUI010000002">
    <property type="protein sequence ID" value="MBA2840476.1"/>
    <property type="molecule type" value="Genomic_DNA"/>
</dbReference>
<evidence type="ECO:0000313" key="26">
    <source>
        <dbReference type="Proteomes" id="UP000571854"/>
    </source>
</evidence>
<dbReference type="EMBL" id="JACDUP010000002">
    <property type="protein sequence ID" value="MBA2869361.1"/>
    <property type="molecule type" value="Genomic_DNA"/>
</dbReference>
<evidence type="ECO:0000313" key="17">
    <source>
        <dbReference type="Proteomes" id="UP000239462"/>
    </source>
</evidence>
<dbReference type="EMBL" id="JACDUK010000002">
    <property type="protein sequence ID" value="MBA2853407.1"/>
    <property type="molecule type" value="Genomic_DNA"/>
</dbReference>
<protein>
    <submittedName>
        <fullName evidence="2">23S rRNA (Uracil-C(5))-methyltransferase RlmCD</fullName>
        <ecNumber evidence="2">2.1.1.189</ecNumber>
    </submittedName>
    <submittedName>
        <fullName evidence="3">Putative RNA-binding protein with TRAM domain</fullName>
    </submittedName>
    <submittedName>
        <fullName evidence="14">TRAM domain-containing protein</fullName>
    </submittedName>
</protein>
<reference evidence="2" key="2">
    <citation type="submission" date="2018-02" db="EMBL/GenBank/DDBJ databases">
        <title>Complete genome sequence of the Methanococcus maripaludis type strain JJ (DSM 2067), a model for selenoprotein synthesis in Archaea.</title>
        <authorList>
            <person name="Poehlein A."/>
            <person name="Heym D."/>
            <person name="Quitzke V."/>
            <person name="Fersch J."/>
            <person name="Daniel R."/>
            <person name="Rother M."/>
        </authorList>
    </citation>
    <scope>NUCLEOTIDE SEQUENCE [LARGE SCALE GENOMIC DNA]</scope>
    <source>
        <strain evidence="2">DSM 2067</strain>
    </source>
</reference>
<organism evidence="2 17">
    <name type="scientific">Methanococcus maripaludis</name>
    <name type="common">Methanococcus deltae</name>
    <dbReference type="NCBI Taxonomy" id="39152"/>
    <lineage>
        <taxon>Archaea</taxon>
        <taxon>Methanobacteriati</taxon>
        <taxon>Methanobacteriota</taxon>
        <taxon>Methanomada group</taxon>
        <taxon>Methanococci</taxon>
        <taxon>Methanococcales</taxon>
        <taxon>Methanococcaceae</taxon>
        <taxon>Methanococcus</taxon>
    </lineage>
</organism>
<name>A0A2L1CAL0_METMI</name>
<evidence type="ECO:0000313" key="19">
    <source>
        <dbReference type="Proteomes" id="UP000536195"/>
    </source>
</evidence>
<dbReference type="Proteomes" id="UP000571854">
    <property type="component" value="Unassembled WGS sequence"/>
</dbReference>
<dbReference type="OMA" id="FMFREES"/>
<dbReference type="EMBL" id="JACDUN010000001">
    <property type="protein sequence ID" value="MBA2859126.1"/>
    <property type="molecule type" value="Genomic_DNA"/>
</dbReference>
<dbReference type="EMBL" id="JACDUM010000002">
    <property type="protein sequence ID" value="MBA2860176.1"/>
    <property type="molecule type" value="Genomic_DNA"/>
</dbReference>
<evidence type="ECO:0000313" key="23">
    <source>
        <dbReference type="Proteomes" id="UP000567099"/>
    </source>
</evidence>
<dbReference type="Proteomes" id="UP000522365">
    <property type="component" value="Unassembled WGS sequence"/>
</dbReference>
<keyword evidence="2" id="KW-0808">Transferase</keyword>
<dbReference type="EMBL" id="JAGINF010000002">
    <property type="protein sequence ID" value="MBP2219146.1"/>
    <property type="molecule type" value="Genomic_DNA"/>
</dbReference>
<dbReference type="Proteomes" id="UP000584706">
    <property type="component" value="Unassembled WGS sequence"/>
</dbReference>
<evidence type="ECO:0000313" key="2">
    <source>
        <dbReference type="EMBL" id="AVB76418.1"/>
    </source>
</evidence>
<dbReference type="Proteomes" id="UP000722095">
    <property type="component" value="Unassembled WGS sequence"/>
</dbReference>
<evidence type="ECO:0000313" key="4">
    <source>
        <dbReference type="EMBL" id="MBA2845866.1"/>
    </source>
</evidence>
<evidence type="ECO:0000313" key="3">
    <source>
        <dbReference type="EMBL" id="MBA2840476.1"/>
    </source>
</evidence>
<dbReference type="EMBL" id="JACHEC010000002">
    <property type="protein sequence ID" value="MBB6402052.1"/>
    <property type="molecule type" value="Genomic_DNA"/>
</dbReference>
<evidence type="ECO:0000313" key="12">
    <source>
        <dbReference type="EMBL" id="MBB6402052.1"/>
    </source>
</evidence>
<dbReference type="Proteomes" id="UP000567099">
    <property type="component" value="Unassembled WGS sequence"/>
</dbReference>
<dbReference type="Proteomes" id="UP000714405">
    <property type="component" value="Unassembled WGS sequence"/>
</dbReference>
<sequence length="69" mass="7389">MAFGKPAMKNVPVEAGKEYEVTIEDMGKGGDGIARIDGFVVFVPNAEKGSVINVKVTAVKEKFAFAERV</sequence>
<dbReference type="Proteomes" id="UP000536195">
    <property type="component" value="Unassembled WGS sequence"/>
</dbReference>
<dbReference type="KEGG" id="mmad:MMJJ_10180"/>
<dbReference type="EC" id="2.1.1.189" evidence="2"/>
<evidence type="ECO:0000313" key="7">
    <source>
        <dbReference type="EMBL" id="MBA2859126.1"/>
    </source>
</evidence>
<dbReference type="SMR" id="A0A2L1CAL0"/>
<dbReference type="EMBL" id="JACCQJ010000004">
    <property type="protein sequence ID" value="MBG0770005.1"/>
    <property type="molecule type" value="Genomic_DNA"/>
</dbReference>
<dbReference type="GO" id="GO:0032259">
    <property type="term" value="P:methylation"/>
    <property type="evidence" value="ECO:0007669"/>
    <property type="project" value="UniProtKB-KW"/>
</dbReference>
<proteinExistence type="predicted"/>
<evidence type="ECO:0000313" key="11">
    <source>
        <dbReference type="EMBL" id="MBB6068312.1"/>
    </source>
</evidence>
<dbReference type="Proteomes" id="UP000558015">
    <property type="component" value="Unassembled WGS sequence"/>
</dbReference>
<reference evidence="18 20" key="3">
    <citation type="submission" date="2020-07" db="EMBL/GenBank/DDBJ databases">
        <title>Genomic Encyclopedia of Type Strains, Phase IV (KMG-V): Genome sequencing to study the core and pangenomes of soil and plant-associated prokaryotes.</title>
        <authorList>
            <person name="Whitman W."/>
        </authorList>
    </citation>
    <scope>NUCLEOTIDE SEQUENCE [LARGE SCALE GENOMIC DNA]</scope>
    <source>
        <strain evidence="5 22">A1</strain>
        <strain evidence="3 21">A4</strain>
        <strain evidence="4 26">A5</strain>
        <strain evidence="12 19">C11</strain>
        <strain evidence="7 20">C12</strain>
        <strain evidence="9 23">C13</strain>
        <strain evidence="10 25">C14</strain>
        <strain evidence="8 24">C9</strain>
        <strain evidence="13 28">D1</strain>
        <strain evidence="11 27">DSM 7078</strain>
        <strain evidence="15">RC</strain>
        <strain evidence="6 18">S1</strain>
    </source>
</reference>
<dbReference type="InterPro" id="IPR002792">
    <property type="entry name" value="TRAM_dom"/>
</dbReference>
<evidence type="ECO:0000313" key="25">
    <source>
        <dbReference type="Proteomes" id="UP000571751"/>
    </source>
</evidence>
<evidence type="ECO:0000313" key="16">
    <source>
        <dbReference type="EMBL" id="MBP2219146.1"/>
    </source>
</evidence>
<dbReference type="EMBL" id="JACHIQ010000003">
    <property type="protein sequence ID" value="MBB6068312.1"/>
    <property type="molecule type" value="Genomic_DNA"/>
</dbReference>
<evidence type="ECO:0000313" key="27">
    <source>
        <dbReference type="Proteomes" id="UP000584706"/>
    </source>
</evidence>
<evidence type="ECO:0000313" key="18">
    <source>
        <dbReference type="Proteomes" id="UP000522365"/>
    </source>
</evidence>
<evidence type="ECO:0000313" key="6">
    <source>
        <dbReference type="EMBL" id="MBA2853407.1"/>
    </source>
</evidence>
<evidence type="ECO:0000313" key="8">
    <source>
        <dbReference type="EMBL" id="MBA2860176.1"/>
    </source>
</evidence>